<comment type="caution">
    <text evidence="1">The sequence shown here is derived from an EMBL/GenBank/DDBJ whole genome shotgun (WGS) entry which is preliminary data.</text>
</comment>
<accession>A0A366L118</accession>
<dbReference type="EMBL" id="QNQU01000010">
    <property type="protein sequence ID" value="RBQ06852.1"/>
    <property type="molecule type" value="Genomic_DNA"/>
</dbReference>
<sequence>MAVSTQFPHQYVGYVTTTDSFYIADYTDQTKTSTVKRGVEFHLGTAPADNVFFTLTNNIGLEIGGIPFDNSSFICGGNPRSQCECVVFPHDSTTDSWVLFSELKYCQNNTTKNSKQIKKAIRQLYRTRHYYVQHGIITKQNTSYLIVSLPLQNVPFKGFTPTPAQLVKLKRDRNIILAFRNNSSVIDQKLLSVV</sequence>
<gene>
    <name evidence="1" type="ORF">DRW42_13640</name>
</gene>
<evidence type="ECO:0000313" key="1">
    <source>
        <dbReference type="EMBL" id="RBQ06852.1"/>
    </source>
</evidence>
<reference evidence="1 2" key="1">
    <citation type="submission" date="2018-07" db="EMBL/GenBank/DDBJ databases">
        <title>A draft genome of a endophytic bacteria, a new species of Pedobacter.</title>
        <authorList>
            <person name="Zhang Z.D."/>
            <person name="Chen Z.J."/>
        </authorList>
    </citation>
    <scope>NUCLEOTIDE SEQUENCE [LARGE SCALE GENOMIC DNA]</scope>
    <source>
        <strain evidence="1 2">RS10</strain>
    </source>
</reference>
<evidence type="ECO:0000313" key="2">
    <source>
        <dbReference type="Proteomes" id="UP000252081"/>
    </source>
</evidence>
<name>A0A366L118_9SPHI</name>
<keyword evidence="2" id="KW-1185">Reference proteome</keyword>
<dbReference type="Proteomes" id="UP000252081">
    <property type="component" value="Unassembled WGS sequence"/>
</dbReference>
<dbReference type="OrthoDB" id="1093393at2"/>
<dbReference type="AlphaFoldDB" id="A0A366L118"/>
<proteinExistence type="predicted"/>
<protein>
    <submittedName>
        <fullName evidence="1">Uncharacterized protein</fullName>
    </submittedName>
</protein>
<organism evidence="1 2">
    <name type="scientific">Pedobacter miscanthi</name>
    <dbReference type="NCBI Taxonomy" id="2259170"/>
    <lineage>
        <taxon>Bacteria</taxon>
        <taxon>Pseudomonadati</taxon>
        <taxon>Bacteroidota</taxon>
        <taxon>Sphingobacteriia</taxon>
        <taxon>Sphingobacteriales</taxon>
        <taxon>Sphingobacteriaceae</taxon>
        <taxon>Pedobacter</taxon>
    </lineage>
</organism>